<evidence type="ECO:0000256" key="1">
    <source>
        <dbReference type="SAM" id="MobiDB-lite"/>
    </source>
</evidence>
<evidence type="ECO:0000313" key="4">
    <source>
        <dbReference type="Proteomes" id="UP001211907"/>
    </source>
</evidence>
<comment type="caution">
    <text evidence="3">The sequence shown here is derived from an EMBL/GenBank/DDBJ whole genome shotgun (WGS) entry which is preliminary data.</text>
</comment>
<evidence type="ECO:0000256" key="2">
    <source>
        <dbReference type="SAM" id="Phobius"/>
    </source>
</evidence>
<name>A0AAD5SRM9_9FUNG</name>
<keyword evidence="2" id="KW-0812">Transmembrane</keyword>
<feature type="compositionally biased region" description="Basic and acidic residues" evidence="1">
    <location>
        <begin position="579"/>
        <end position="594"/>
    </location>
</feature>
<feature type="region of interest" description="Disordered" evidence="1">
    <location>
        <begin position="521"/>
        <end position="549"/>
    </location>
</feature>
<evidence type="ECO:0000313" key="3">
    <source>
        <dbReference type="EMBL" id="KAJ3097099.1"/>
    </source>
</evidence>
<accession>A0AAD5SRM9</accession>
<keyword evidence="2" id="KW-1133">Transmembrane helix</keyword>
<gene>
    <name evidence="3" type="ORF">HK100_005430</name>
</gene>
<sequence length="642" mass="68244">MNDNRVVGTAFFSDSTCETATGAIFVAANLVPPSATATASPSSFACCATNTCLPRPDLNGAYYSGVGGCAAKDAATAAQNLFQNTPYAVVTTWSVCDAGAAVALSFSGSPGSAEFSPTGSSTVFTGAATITTTTGVTITTTATTTTFTAPSTAFAVFVEIVPLYTCLGRNRLIQLPDLLIVNSTTIPPPFEKKRDNPASYNTTVANMTYVYYAIDESDSSVLISYWLDPYCTTQNRNVIPTKYPNSSTIPCSNSSALPEKKPPTIPPSLYALASSTASAATSDQPAGAIITVRYTSSTCTIPLSLSYRPAAAACIPSAECSYGASTQAYLQTTCIAQQQEAFSLPMLTAFLTAAGLADKFSGLAATTMFAVVVRYLESGCLVMKEVDVTVVGVCLTDDGDGFSNNNASATMIVAVNNTNGGDSVLYRGYYEDSQCGQLIQMEYLGVVGDVCSGGSSLVEVFLVSPDKFLASAAATRGSGSNSGAWKWWALGSVLVAVILSLCGGLCWFWWRKHLQIQQQQPMKSMGKTSFSSLPRNGLNDANGGDRDRGSYIMASFDNTRYSDNGPPRLEQQVRLSEQQGRRSEQMGRRSEQGRRSNQGRKAIASDETRKNAFGLFRLNTTDLPRHLESTELLNKSRQNMRA</sequence>
<organism evidence="3 4">
    <name type="scientific">Physocladia obscura</name>
    <dbReference type="NCBI Taxonomy" id="109957"/>
    <lineage>
        <taxon>Eukaryota</taxon>
        <taxon>Fungi</taxon>
        <taxon>Fungi incertae sedis</taxon>
        <taxon>Chytridiomycota</taxon>
        <taxon>Chytridiomycota incertae sedis</taxon>
        <taxon>Chytridiomycetes</taxon>
        <taxon>Chytridiales</taxon>
        <taxon>Chytriomycetaceae</taxon>
        <taxon>Physocladia</taxon>
    </lineage>
</organism>
<keyword evidence="4" id="KW-1185">Reference proteome</keyword>
<proteinExistence type="predicted"/>
<feature type="region of interest" description="Disordered" evidence="1">
    <location>
        <begin position="573"/>
        <end position="608"/>
    </location>
</feature>
<reference evidence="3" key="1">
    <citation type="submission" date="2020-05" db="EMBL/GenBank/DDBJ databases">
        <title>Phylogenomic resolution of chytrid fungi.</title>
        <authorList>
            <person name="Stajich J.E."/>
            <person name="Amses K."/>
            <person name="Simmons R."/>
            <person name="Seto K."/>
            <person name="Myers J."/>
            <person name="Bonds A."/>
            <person name="Quandt C.A."/>
            <person name="Barry K."/>
            <person name="Liu P."/>
            <person name="Grigoriev I."/>
            <person name="Longcore J.E."/>
            <person name="James T.Y."/>
        </authorList>
    </citation>
    <scope>NUCLEOTIDE SEQUENCE</scope>
    <source>
        <strain evidence="3">JEL0513</strain>
    </source>
</reference>
<protein>
    <submittedName>
        <fullName evidence="3">Uncharacterized protein</fullName>
    </submittedName>
</protein>
<feature type="compositionally biased region" description="Polar residues" evidence="1">
    <location>
        <begin position="521"/>
        <end position="534"/>
    </location>
</feature>
<dbReference type="AlphaFoldDB" id="A0AAD5SRM9"/>
<feature type="transmembrane region" description="Helical" evidence="2">
    <location>
        <begin position="487"/>
        <end position="510"/>
    </location>
</feature>
<dbReference type="Proteomes" id="UP001211907">
    <property type="component" value="Unassembled WGS sequence"/>
</dbReference>
<dbReference type="EMBL" id="JADGJH010002540">
    <property type="protein sequence ID" value="KAJ3097099.1"/>
    <property type="molecule type" value="Genomic_DNA"/>
</dbReference>
<keyword evidence="2" id="KW-0472">Membrane</keyword>